<organism evidence="1 2">
    <name type="scientific">Periplaneta americana</name>
    <name type="common">American cockroach</name>
    <name type="synonym">Blatta americana</name>
    <dbReference type="NCBI Taxonomy" id="6978"/>
    <lineage>
        <taxon>Eukaryota</taxon>
        <taxon>Metazoa</taxon>
        <taxon>Ecdysozoa</taxon>
        <taxon>Arthropoda</taxon>
        <taxon>Hexapoda</taxon>
        <taxon>Insecta</taxon>
        <taxon>Pterygota</taxon>
        <taxon>Neoptera</taxon>
        <taxon>Polyneoptera</taxon>
        <taxon>Dictyoptera</taxon>
        <taxon>Blattodea</taxon>
        <taxon>Blattoidea</taxon>
        <taxon>Blattidae</taxon>
        <taxon>Blattinae</taxon>
        <taxon>Periplaneta</taxon>
    </lineage>
</organism>
<comment type="caution">
    <text evidence="1">The sequence shown here is derived from an EMBL/GenBank/DDBJ whole genome shotgun (WGS) entry which is preliminary data.</text>
</comment>
<evidence type="ECO:0000313" key="1">
    <source>
        <dbReference type="EMBL" id="KAJ4440350.1"/>
    </source>
</evidence>
<keyword evidence="2" id="KW-1185">Reference proteome</keyword>
<dbReference type="EMBL" id="JAJSOF020000017">
    <property type="protein sequence ID" value="KAJ4440350.1"/>
    <property type="molecule type" value="Genomic_DNA"/>
</dbReference>
<evidence type="ECO:0000313" key="2">
    <source>
        <dbReference type="Proteomes" id="UP001148838"/>
    </source>
</evidence>
<gene>
    <name evidence="1" type="ORF">ANN_08489</name>
</gene>
<protein>
    <submittedName>
        <fullName evidence="1">Uncharacterized protein</fullName>
    </submittedName>
</protein>
<proteinExistence type="predicted"/>
<name>A0ABQ8T1K2_PERAM</name>
<reference evidence="1 2" key="1">
    <citation type="journal article" date="2022" name="Allergy">
        <title>Genome assembly and annotation of Periplaneta americana reveal a comprehensive cockroach allergen profile.</title>
        <authorList>
            <person name="Wang L."/>
            <person name="Xiong Q."/>
            <person name="Saelim N."/>
            <person name="Wang L."/>
            <person name="Nong W."/>
            <person name="Wan A.T."/>
            <person name="Shi M."/>
            <person name="Liu X."/>
            <person name="Cao Q."/>
            <person name="Hui J.H.L."/>
            <person name="Sookrung N."/>
            <person name="Leung T.F."/>
            <person name="Tungtrongchitr A."/>
            <person name="Tsui S.K.W."/>
        </authorList>
    </citation>
    <scope>NUCLEOTIDE SEQUENCE [LARGE SCALE GENOMIC DNA]</scope>
    <source>
        <strain evidence="1">PWHHKU_190912</strain>
    </source>
</reference>
<sequence length="96" mass="10578">MVDLREGGNEPPGSLKAISFHFLLAVVIDMSLSVNLELLQEIFNGTPTYSQKTRPCSSMLSISISPGSCPVITDLMLNLFNKHNRVDKSVSNIRRS</sequence>
<accession>A0ABQ8T1K2</accession>
<dbReference type="Proteomes" id="UP001148838">
    <property type="component" value="Unassembled WGS sequence"/>
</dbReference>